<sequence length="285" mass="33296">MLNYKMLEDMNIEILHSAFIKAFSDYQVEMKLPLWKFNNMLQRRGYSSRFSIGAFKGDELIGFIFNGVRNWRGKTTVYDCGTGVIPEYRKQGITSKMFSKVLSLLHENNIEHYLLEVIQSNEPAVNLYKKQGFMITRTLSCFRIDKDFIKEAPDSSINYKSYDIELIDWELFKSFWDFEPSWQNSIDSIMAVSDLFEVIIAEVDEKTVGYGIVDRITGDIPQLAVHEDYRCKGIGHNILKRLIQCTESQNLNFLNIDDKCVSNIKFLQRLGFDNFIDQYEMILNI</sequence>
<protein>
    <submittedName>
        <fullName evidence="4">Acetyltransferase (GNAT) family protein</fullName>
    </submittedName>
</protein>
<dbReference type="Proteomes" id="UP000198828">
    <property type="component" value="Unassembled WGS sequence"/>
</dbReference>
<dbReference type="InterPro" id="IPR000182">
    <property type="entry name" value="GNAT_dom"/>
</dbReference>
<name>A0A1H2ZHB1_9FIRM</name>
<dbReference type="PANTHER" id="PTHR43420:SF44">
    <property type="entry name" value="ACETYLTRANSFERASE YPEA"/>
    <property type="match status" value="1"/>
</dbReference>
<accession>A0A1H2ZHB1</accession>
<evidence type="ECO:0000313" key="4">
    <source>
        <dbReference type="EMBL" id="SDX16786.1"/>
    </source>
</evidence>
<keyword evidence="2" id="KW-0012">Acyltransferase</keyword>
<keyword evidence="5" id="KW-1185">Reference proteome</keyword>
<dbReference type="GO" id="GO:0016747">
    <property type="term" value="F:acyltransferase activity, transferring groups other than amino-acyl groups"/>
    <property type="evidence" value="ECO:0007669"/>
    <property type="project" value="InterPro"/>
</dbReference>
<dbReference type="InterPro" id="IPR050680">
    <property type="entry name" value="YpeA/RimI_acetyltransf"/>
</dbReference>
<dbReference type="CDD" id="cd04301">
    <property type="entry name" value="NAT_SF"/>
    <property type="match status" value="2"/>
</dbReference>
<proteinExistence type="predicted"/>
<feature type="domain" description="N-acetyltransferase" evidence="3">
    <location>
        <begin position="2"/>
        <end position="155"/>
    </location>
</feature>
<evidence type="ECO:0000313" key="5">
    <source>
        <dbReference type="Proteomes" id="UP000198828"/>
    </source>
</evidence>
<evidence type="ECO:0000259" key="3">
    <source>
        <dbReference type="PROSITE" id="PS51186"/>
    </source>
</evidence>
<dbReference type="Pfam" id="PF13508">
    <property type="entry name" value="Acetyltransf_7"/>
    <property type="match status" value="1"/>
</dbReference>
<dbReference type="PROSITE" id="PS51186">
    <property type="entry name" value="GNAT"/>
    <property type="match status" value="2"/>
</dbReference>
<dbReference type="AlphaFoldDB" id="A0A1H2ZHB1"/>
<organism evidence="4 5">
    <name type="scientific">Tepidimicrobium xylanilyticum</name>
    <dbReference type="NCBI Taxonomy" id="1123352"/>
    <lineage>
        <taxon>Bacteria</taxon>
        <taxon>Bacillati</taxon>
        <taxon>Bacillota</taxon>
        <taxon>Tissierellia</taxon>
        <taxon>Tissierellales</taxon>
        <taxon>Tepidimicrobiaceae</taxon>
        <taxon>Tepidimicrobium</taxon>
    </lineage>
</organism>
<dbReference type="PANTHER" id="PTHR43420">
    <property type="entry name" value="ACETYLTRANSFERASE"/>
    <property type="match status" value="1"/>
</dbReference>
<dbReference type="InterPro" id="IPR016181">
    <property type="entry name" value="Acyl_CoA_acyltransferase"/>
</dbReference>
<evidence type="ECO:0000256" key="2">
    <source>
        <dbReference type="ARBA" id="ARBA00023315"/>
    </source>
</evidence>
<feature type="domain" description="N-acetyltransferase" evidence="3">
    <location>
        <begin position="162"/>
        <end position="285"/>
    </location>
</feature>
<dbReference type="Pfam" id="PF00583">
    <property type="entry name" value="Acetyltransf_1"/>
    <property type="match status" value="1"/>
</dbReference>
<evidence type="ECO:0000256" key="1">
    <source>
        <dbReference type="ARBA" id="ARBA00022679"/>
    </source>
</evidence>
<dbReference type="SUPFAM" id="SSF55729">
    <property type="entry name" value="Acyl-CoA N-acyltransferases (Nat)"/>
    <property type="match status" value="2"/>
</dbReference>
<dbReference type="OrthoDB" id="9794566at2"/>
<dbReference type="Gene3D" id="3.40.630.30">
    <property type="match status" value="2"/>
</dbReference>
<dbReference type="EMBL" id="FNNG01000007">
    <property type="protein sequence ID" value="SDX16786.1"/>
    <property type="molecule type" value="Genomic_DNA"/>
</dbReference>
<reference evidence="4 5" key="1">
    <citation type="submission" date="2016-10" db="EMBL/GenBank/DDBJ databases">
        <authorList>
            <person name="de Groot N.N."/>
        </authorList>
    </citation>
    <scope>NUCLEOTIDE SEQUENCE [LARGE SCALE GENOMIC DNA]</scope>
    <source>
        <strain evidence="4 5">DSM 23310</strain>
    </source>
</reference>
<dbReference type="RefSeq" id="WP_093753001.1">
    <property type="nucleotide sequence ID" value="NZ_BSYN01000003.1"/>
</dbReference>
<keyword evidence="1 4" id="KW-0808">Transferase</keyword>
<gene>
    <name evidence="4" type="ORF">SAMN05660923_01840</name>
</gene>